<protein>
    <submittedName>
        <fullName evidence="1">Uncharacterized protein</fullName>
    </submittedName>
</protein>
<keyword evidence="2" id="KW-1185">Reference proteome</keyword>
<evidence type="ECO:0000313" key="2">
    <source>
        <dbReference type="Proteomes" id="UP001163321"/>
    </source>
</evidence>
<reference evidence="1 2" key="1">
    <citation type="journal article" date="2022" name="bioRxiv">
        <title>The genome of the oomycete Peronosclerospora sorghi, a cosmopolitan pathogen of maize and sorghum, is inflated with dispersed pseudogenes.</title>
        <authorList>
            <person name="Fletcher K."/>
            <person name="Martin F."/>
            <person name="Isakeit T."/>
            <person name="Cavanaugh K."/>
            <person name="Magill C."/>
            <person name="Michelmore R."/>
        </authorList>
    </citation>
    <scope>NUCLEOTIDE SEQUENCE [LARGE SCALE GENOMIC DNA]</scope>
    <source>
        <strain evidence="1">P6</strain>
    </source>
</reference>
<accession>A0ACC0WCH8</accession>
<dbReference type="Proteomes" id="UP001163321">
    <property type="component" value="Chromosome 2"/>
</dbReference>
<organism evidence="1 2">
    <name type="scientific">Peronosclerospora sorghi</name>
    <dbReference type="NCBI Taxonomy" id="230839"/>
    <lineage>
        <taxon>Eukaryota</taxon>
        <taxon>Sar</taxon>
        <taxon>Stramenopiles</taxon>
        <taxon>Oomycota</taxon>
        <taxon>Peronosporomycetes</taxon>
        <taxon>Peronosporales</taxon>
        <taxon>Peronosporaceae</taxon>
        <taxon>Peronosclerospora</taxon>
    </lineage>
</organism>
<dbReference type="EMBL" id="CM047581">
    <property type="protein sequence ID" value="KAI9916454.1"/>
    <property type="molecule type" value="Genomic_DNA"/>
</dbReference>
<comment type="caution">
    <text evidence="1">The sequence shown here is derived from an EMBL/GenBank/DDBJ whole genome shotgun (WGS) entry which is preliminary data.</text>
</comment>
<name>A0ACC0WCH8_9STRA</name>
<gene>
    <name evidence="1" type="ORF">PsorP6_016828</name>
</gene>
<proteinExistence type="predicted"/>
<sequence>MPRALTRLLLLLPLSTALPARDFPVPSVDFAALSSSVHNAHNVELLAAFQAHGILSLRNVPQYATLRREYLRTAAACAVHAQQHGADFLLHRQLRDGTHRYTVSLESGYRLSQSLTESETLLALCPEYLELHAAFSAVVEVAVASVGTALDATQRFHVWTEQGTAAMTARRLLEDAVHLDHFHAYEAVKRQRRRLGDESEGNVADLTLELHTDNGLMIAMSAPEYFEVGTTGKLQHKDTQAQDAGLVIKTANGEIVRPVLQPDELVLMMGSGIHTWIQTTPALPSVLHGMRYPRGISWTPDGEQGNHKLLRAWFGKMILLPAHQTMDNTGLTFGQYANQTTRYLVEEANHQAFAAVACPPQRRLVASANSCALKICSLKSSASASNLQSSCQITCNHDSSKDAALCQQYCDCTPSTSSATTCWMLCVENLSSDACPGEQVCNTAATKEQLAMKCVAAPVAPPPPSSAPAPPTPPSDNGNADSAPSAPAAASTPSTPSTPSSVSPPSPPSTDATLPPPNAPSTGGADAPLSGALLESSSSSPSAAAPVTSATTSTSPSLATAPTSTTLTKEGANTVSSTATADSTSAVGDTSNATTGASASRSSIASIADDTSSVASAPSEPSSPPSASPLPPSPSTSRSSSAPRVVNSVAFYVHASSMLLAALVFSSIP</sequence>
<evidence type="ECO:0000313" key="1">
    <source>
        <dbReference type="EMBL" id="KAI9916454.1"/>
    </source>
</evidence>